<proteinExistence type="predicted"/>
<gene>
    <name evidence="1" type="ORF">SAMN04487905_106250</name>
</gene>
<sequence length="128" mass="14547">MTDHADSIELTLVPVNGTDRAVLDRLTCSLEHELRRLRIESVQRRHRGSSPSGEHSARRVDTREFVVRGLLSGSGVREMVALVQSWLRRHDQDSVILRLGTESVEITGSPTRKAHQLLKDFYRRHGEG</sequence>
<evidence type="ECO:0000313" key="1">
    <source>
        <dbReference type="EMBL" id="SDP64731.1"/>
    </source>
</evidence>
<dbReference type="Proteomes" id="UP000199497">
    <property type="component" value="Unassembled WGS sequence"/>
</dbReference>
<protein>
    <submittedName>
        <fullName evidence="1">Uncharacterized protein</fullName>
    </submittedName>
</protein>
<dbReference type="OrthoDB" id="3871512at2"/>
<reference evidence="2" key="1">
    <citation type="submission" date="2016-10" db="EMBL/GenBank/DDBJ databases">
        <authorList>
            <person name="Varghese N."/>
            <person name="Submissions S."/>
        </authorList>
    </citation>
    <scope>NUCLEOTIDE SEQUENCE [LARGE SCALE GENOMIC DNA]</scope>
    <source>
        <strain evidence="2">DSM 46732</strain>
    </source>
</reference>
<evidence type="ECO:0000313" key="2">
    <source>
        <dbReference type="Proteomes" id="UP000199497"/>
    </source>
</evidence>
<dbReference type="STRING" id="405564.SAMN04487905_106250"/>
<accession>A0A1H0UF07</accession>
<name>A0A1H0UF07_9ACTN</name>
<dbReference type="RefSeq" id="WP_092601482.1">
    <property type="nucleotide sequence ID" value="NZ_FNJR01000006.1"/>
</dbReference>
<dbReference type="EMBL" id="FNJR01000006">
    <property type="protein sequence ID" value="SDP64731.1"/>
    <property type="molecule type" value="Genomic_DNA"/>
</dbReference>
<keyword evidence="2" id="KW-1185">Reference proteome</keyword>
<organism evidence="1 2">
    <name type="scientific">Actinopolyspora xinjiangensis</name>
    <dbReference type="NCBI Taxonomy" id="405564"/>
    <lineage>
        <taxon>Bacteria</taxon>
        <taxon>Bacillati</taxon>
        <taxon>Actinomycetota</taxon>
        <taxon>Actinomycetes</taxon>
        <taxon>Actinopolysporales</taxon>
        <taxon>Actinopolysporaceae</taxon>
        <taxon>Actinopolyspora</taxon>
    </lineage>
</organism>
<dbReference type="AlphaFoldDB" id="A0A1H0UF07"/>